<protein>
    <submittedName>
        <fullName evidence="1">Uncharacterized protein</fullName>
    </submittedName>
</protein>
<keyword evidence="2" id="KW-1185">Reference proteome</keyword>
<gene>
    <name evidence="1" type="ORF">DBV15_09884</name>
</gene>
<evidence type="ECO:0000313" key="2">
    <source>
        <dbReference type="Proteomes" id="UP000310200"/>
    </source>
</evidence>
<dbReference type="Proteomes" id="UP000310200">
    <property type="component" value="Unassembled WGS sequence"/>
</dbReference>
<sequence>MEYDNSNSSESSSPGTRYELLETISMLKMYISLLESTIETPKVEQSQVTKESSKLYSGEGAAVSRDKPDVQTELCRNIYQFAKVQCINFKRDSRFIFEILNSENIVKSDLYTIEILVDDKGRGKLGKCVLPDCINVNSILWQYPIDNLNNVKHFLKSCKRNIDCYFCRLQQINELKILLSKIQNGCVCHNNDVTLIELTMHNVKDVYTYDIHDVIMYLHYHFDEARPYKLYASTVANDVVRSPTFQRRLNMYFVPFLKKDLSPAFMQVINSCVEFIWQKVLVDNEDNVEVYECEERICENEEDGGYVDQFLYRRDRRLRTTNEGEMPFEITSDKDEAKIDTLH</sequence>
<proteinExistence type="predicted"/>
<dbReference type="AlphaFoldDB" id="A0A4S2KE32"/>
<comment type="caution">
    <text evidence="1">The sequence shown here is derived from an EMBL/GenBank/DDBJ whole genome shotgun (WGS) entry which is preliminary data.</text>
</comment>
<dbReference type="EMBL" id="QBLH01003000">
    <property type="protein sequence ID" value="TGZ46017.1"/>
    <property type="molecule type" value="Genomic_DNA"/>
</dbReference>
<accession>A0A4S2KE32</accession>
<reference evidence="1 2" key="1">
    <citation type="journal article" date="2019" name="Philos. Trans. R. Soc. Lond., B, Biol. Sci.">
        <title>Ant behaviour and brain gene expression of defending hosts depend on the ecological success of the intruding social parasite.</title>
        <authorList>
            <person name="Kaur R."/>
            <person name="Stoldt M."/>
            <person name="Jongepier E."/>
            <person name="Feldmeyer B."/>
            <person name="Menzel F."/>
            <person name="Bornberg-Bauer E."/>
            <person name="Foitzik S."/>
        </authorList>
    </citation>
    <scope>NUCLEOTIDE SEQUENCE [LARGE SCALE GENOMIC DNA]</scope>
    <source>
        <tissue evidence="1">Whole body</tissue>
    </source>
</reference>
<dbReference type="STRING" id="300112.A0A4S2KE32"/>
<evidence type="ECO:0000313" key="1">
    <source>
        <dbReference type="EMBL" id="TGZ46017.1"/>
    </source>
</evidence>
<name>A0A4S2KE32_9HYME</name>
<organism evidence="1 2">
    <name type="scientific">Temnothorax longispinosus</name>
    <dbReference type="NCBI Taxonomy" id="300112"/>
    <lineage>
        <taxon>Eukaryota</taxon>
        <taxon>Metazoa</taxon>
        <taxon>Ecdysozoa</taxon>
        <taxon>Arthropoda</taxon>
        <taxon>Hexapoda</taxon>
        <taxon>Insecta</taxon>
        <taxon>Pterygota</taxon>
        <taxon>Neoptera</taxon>
        <taxon>Endopterygota</taxon>
        <taxon>Hymenoptera</taxon>
        <taxon>Apocrita</taxon>
        <taxon>Aculeata</taxon>
        <taxon>Formicoidea</taxon>
        <taxon>Formicidae</taxon>
        <taxon>Myrmicinae</taxon>
        <taxon>Temnothorax</taxon>
    </lineage>
</organism>